<keyword evidence="3" id="KW-0813">Transport</keyword>
<evidence type="ECO:0000256" key="8">
    <source>
        <dbReference type="ARBA" id="ARBA00023065"/>
    </source>
</evidence>
<dbReference type="SUPFAM" id="SSF81336">
    <property type="entry name" value="F1F0 ATP synthase subunit A"/>
    <property type="match status" value="1"/>
</dbReference>
<evidence type="ECO:0000256" key="2">
    <source>
        <dbReference type="ARBA" id="ARBA00006810"/>
    </source>
</evidence>
<keyword evidence="4" id="KW-0138">CF(0)</keyword>
<feature type="transmembrane region" description="Helical" evidence="12">
    <location>
        <begin position="67"/>
        <end position="91"/>
    </location>
</feature>
<dbReference type="Pfam" id="PF00119">
    <property type="entry name" value="ATP-synt_A"/>
    <property type="match status" value="1"/>
</dbReference>
<sequence length="222" mass="25452">MMNNMFSIFDPTSSFMNLKMNWISLIITLIVPTLYKKWVTNSRMNIMKKIILMTINKDFKTLMKKNFTMIFPSTMIMIMMMNLMGLLPYIFTPTSHLAMTFMLATFFWITINIYSWTVKPSGSLTALVPVGTPKALTPFMVLIELISNMIRPITLGIRLMANMTAGHLLLYLMSSSVMKMPLLPMLLTLMAQMSLMLLEMAVAMIQAYVIMTLTSLYFNEVN</sequence>
<accession>A0A9E7V7A6</accession>
<evidence type="ECO:0000256" key="5">
    <source>
        <dbReference type="ARBA" id="ARBA00022692"/>
    </source>
</evidence>
<keyword evidence="10" id="KW-0066">ATP synthesis</keyword>
<evidence type="ECO:0000256" key="3">
    <source>
        <dbReference type="ARBA" id="ARBA00022448"/>
    </source>
</evidence>
<feature type="transmembrane region" description="Helical" evidence="12">
    <location>
        <begin position="195"/>
        <end position="218"/>
    </location>
</feature>
<dbReference type="GO" id="GO:0005743">
    <property type="term" value="C:mitochondrial inner membrane"/>
    <property type="evidence" value="ECO:0007669"/>
    <property type="project" value="UniProtKB-SubCell"/>
</dbReference>
<evidence type="ECO:0000256" key="10">
    <source>
        <dbReference type="ARBA" id="ARBA00023310"/>
    </source>
</evidence>
<dbReference type="PANTHER" id="PTHR11410">
    <property type="entry name" value="ATP SYNTHASE SUBUNIT A"/>
    <property type="match status" value="1"/>
</dbReference>
<dbReference type="PRINTS" id="PR00123">
    <property type="entry name" value="ATPASEA"/>
</dbReference>
<evidence type="ECO:0000256" key="9">
    <source>
        <dbReference type="ARBA" id="ARBA00023136"/>
    </source>
</evidence>
<dbReference type="GO" id="GO:0046933">
    <property type="term" value="F:proton-transporting ATP synthase activity, rotational mechanism"/>
    <property type="evidence" value="ECO:0007669"/>
    <property type="project" value="TreeGrafter"/>
</dbReference>
<evidence type="ECO:0000256" key="7">
    <source>
        <dbReference type="ARBA" id="ARBA00022989"/>
    </source>
</evidence>
<dbReference type="PROSITE" id="PS00449">
    <property type="entry name" value="ATPASE_A"/>
    <property type="match status" value="1"/>
</dbReference>
<dbReference type="InterPro" id="IPR045083">
    <property type="entry name" value="ATP_synth_F0_asu_bact/mt"/>
</dbReference>
<evidence type="ECO:0000313" key="13">
    <source>
        <dbReference type="EMBL" id="UZA61282.1"/>
    </source>
</evidence>
<evidence type="ECO:0000256" key="1">
    <source>
        <dbReference type="ARBA" id="ARBA00004141"/>
    </source>
</evidence>
<organism evidence="13">
    <name type="scientific">Endeis sp. JZ-2022</name>
    <dbReference type="NCBI Taxonomy" id="2992007"/>
    <lineage>
        <taxon>Eukaryota</taxon>
        <taxon>Metazoa</taxon>
        <taxon>Ecdysozoa</taxon>
        <taxon>Arthropoda</taxon>
        <taxon>Chelicerata</taxon>
        <taxon>Pycnogonida</taxon>
        <taxon>Pantopoda</taxon>
        <taxon>Endeidae</taxon>
        <taxon>Endeis</taxon>
    </lineage>
</organism>
<evidence type="ECO:0000256" key="12">
    <source>
        <dbReference type="SAM" id="Phobius"/>
    </source>
</evidence>
<evidence type="ECO:0000256" key="6">
    <source>
        <dbReference type="ARBA" id="ARBA00022781"/>
    </source>
</evidence>
<dbReference type="CDD" id="cd00310">
    <property type="entry name" value="ATP-synt_Fo_a_6"/>
    <property type="match status" value="1"/>
</dbReference>
<geneLocation type="mitochondrion" evidence="13"/>
<reference evidence="13" key="1">
    <citation type="journal article" date="2022" name="Polar Biol.">
        <title>Mitochondrial genomes provide insight into interfamilial relationships within Pycnogonida.</title>
        <authorList>
            <person name="Zehnpfennig J.R."/>
            <person name="Varney R.M."/>
            <person name="Halanych K.M."/>
            <person name="Mahon A.R."/>
        </authorList>
    </citation>
    <scope>NUCLEOTIDE SEQUENCE</scope>
</reference>
<dbReference type="NCBIfam" id="TIGR01131">
    <property type="entry name" value="ATP_synt_6_or_A"/>
    <property type="match status" value="1"/>
</dbReference>
<dbReference type="Gene3D" id="1.20.120.220">
    <property type="entry name" value="ATP synthase, F0 complex, subunit A"/>
    <property type="match status" value="1"/>
</dbReference>
<dbReference type="EMBL" id="OK649926">
    <property type="protein sequence ID" value="UZA61282.1"/>
    <property type="molecule type" value="Genomic_DNA"/>
</dbReference>
<dbReference type="InterPro" id="IPR023011">
    <property type="entry name" value="ATP_synth_F0_asu_AS"/>
</dbReference>
<feature type="transmembrane region" description="Helical" evidence="12">
    <location>
        <begin position="20"/>
        <end position="39"/>
    </location>
</feature>
<keyword evidence="13" id="KW-0496">Mitochondrion</keyword>
<dbReference type="GO" id="GO:0045259">
    <property type="term" value="C:proton-transporting ATP synthase complex"/>
    <property type="evidence" value="ECO:0007669"/>
    <property type="project" value="UniProtKB-KW"/>
</dbReference>
<dbReference type="AlphaFoldDB" id="A0A9E7V7A6"/>
<keyword evidence="7 12" id="KW-1133">Transmembrane helix</keyword>
<dbReference type="InterPro" id="IPR035908">
    <property type="entry name" value="F0_ATP_A_sf"/>
</dbReference>
<keyword evidence="6" id="KW-0375">Hydrogen ion transport</keyword>
<proteinExistence type="inferred from homology"/>
<comment type="subcellular location">
    <subcellularLocation>
        <location evidence="1">Membrane</location>
        <topology evidence="1">Multi-pass membrane protein</topology>
    </subcellularLocation>
    <subcellularLocation>
        <location evidence="11">Mitochondrion inner membrane</location>
        <topology evidence="11">Multi-pass membrane protein</topology>
    </subcellularLocation>
</comment>
<evidence type="ECO:0000256" key="4">
    <source>
        <dbReference type="ARBA" id="ARBA00022547"/>
    </source>
</evidence>
<name>A0A9E7V7A6_9CHEL</name>
<gene>
    <name evidence="13" type="primary">atp6</name>
</gene>
<comment type="similarity">
    <text evidence="2">Belongs to the ATPase A chain family.</text>
</comment>
<dbReference type="InterPro" id="IPR000568">
    <property type="entry name" value="ATP_synth_F0_asu"/>
</dbReference>
<protein>
    <recommendedName>
        <fullName evidence="11">ATP synthase subunit a</fullName>
    </recommendedName>
</protein>
<keyword evidence="8" id="KW-0406">Ion transport</keyword>
<feature type="transmembrane region" description="Helical" evidence="12">
    <location>
        <begin position="155"/>
        <end position="174"/>
    </location>
</feature>
<feature type="transmembrane region" description="Helical" evidence="12">
    <location>
        <begin position="97"/>
        <end position="117"/>
    </location>
</feature>
<evidence type="ECO:0000256" key="11">
    <source>
        <dbReference type="RuleBase" id="RU004450"/>
    </source>
</evidence>
<keyword evidence="5 12" id="KW-0812">Transmembrane</keyword>
<keyword evidence="9 12" id="KW-0472">Membrane</keyword>
<dbReference type="PANTHER" id="PTHR11410:SF0">
    <property type="entry name" value="ATP SYNTHASE SUBUNIT A"/>
    <property type="match status" value="1"/>
</dbReference>